<evidence type="ECO:0000256" key="7">
    <source>
        <dbReference type="SAM" id="Phobius"/>
    </source>
</evidence>
<feature type="domain" description="Major facilitator superfamily (MFS) profile" evidence="8">
    <location>
        <begin position="84"/>
        <end position="506"/>
    </location>
</feature>
<feature type="transmembrane region" description="Helical" evidence="7">
    <location>
        <begin position="348"/>
        <end position="370"/>
    </location>
</feature>
<feature type="region of interest" description="Disordered" evidence="6">
    <location>
        <begin position="1"/>
        <end position="68"/>
    </location>
</feature>
<dbReference type="AlphaFoldDB" id="A0A8H4X1Z2"/>
<evidence type="ECO:0000256" key="1">
    <source>
        <dbReference type="ARBA" id="ARBA00004141"/>
    </source>
</evidence>
<keyword evidence="4 7" id="KW-0472">Membrane</keyword>
<dbReference type="InterPro" id="IPR011701">
    <property type="entry name" value="MFS"/>
</dbReference>
<evidence type="ECO:0000259" key="8">
    <source>
        <dbReference type="PROSITE" id="PS50850"/>
    </source>
</evidence>
<dbReference type="EMBL" id="JABFAI010000053">
    <property type="protein sequence ID" value="KAF4958340.1"/>
    <property type="molecule type" value="Genomic_DNA"/>
</dbReference>
<keyword evidence="10" id="KW-1185">Reference proteome</keyword>
<reference evidence="9" key="1">
    <citation type="journal article" date="2020" name="BMC Genomics">
        <title>Correction to: Identification and distribution of gene clusters required for synthesis of sphingolipid metabolism inhibitors in diverse species of the filamentous fungus Fusarium.</title>
        <authorList>
            <person name="Kim H.S."/>
            <person name="Lohmar J.M."/>
            <person name="Busman M."/>
            <person name="Brown D.W."/>
            <person name="Naumann T.A."/>
            <person name="Divon H.H."/>
            <person name="Lysoe E."/>
            <person name="Uhlig S."/>
            <person name="Proctor R.H."/>
        </authorList>
    </citation>
    <scope>NUCLEOTIDE SEQUENCE</scope>
    <source>
        <strain evidence="9">NRRL 45417</strain>
    </source>
</reference>
<dbReference type="PROSITE" id="PS50850">
    <property type="entry name" value="MFS"/>
    <property type="match status" value="1"/>
</dbReference>
<feature type="compositionally biased region" description="Polar residues" evidence="6">
    <location>
        <begin position="18"/>
        <end position="37"/>
    </location>
</feature>
<feature type="transmembrane region" description="Helical" evidence="7">
    <location>
        <begin position="481"/>
        <end position="501"/>
    </location>
</feature>
<dbReference type="Gene3D" id="1.20.1250.20">
    <property type="entry name" value="MFS general substrate transporter like domains"/>
    <property type="match status" value="1"/>
</dbReference>
<dbReference type="GO" id="GO:0000297">
    <property type="term" value="F:spermine transmembrane transporter activity"/>
    <property type="evidence" value="ECO:0007669"/>
    <property type="project" value="TreeGrafter"/>
</dbReference>
<dbReference type="OrthoDB" id="3936150at2759"/>
<dbReference type="GO" id="GO:0015606">
    <property type="term" value="F:spermidine transmembrane transporter activity"/>
    <property type="evidence" value="ECO:0007669"/>
    <property type="project" value="TreeGrafter"/>
</dbReference>
<feature type="transmembrane region" description="Helical" evidence="7">
    <location>
        <begin position="119"/>
        <end position="138"/>
    </location>
</feature>
<dbReference type="SUPFAM" id="SSF103473">
    <property type="entry name" value="MFS general substrate transporter"/>
    <property type="match status" value="1"/>
</dbReference>
<comment type="subcellular location">
    <subcellularLocation>
        <location evidence="1">Membrane</location>
        <topology evidence="1">Multi-pass membrane protein</topology>
    </subcellularLocation>
</comment>
<feature type="transmembrane region" description="Helical" evidence="7">
    <location>
        <begin position="308"/>
        <end position="328"/>
    </location>
</feature>
<dbReference type="InterPro" id="IPR020846">
    <property type="entry name" value="MFS_dom"/>
</dbReference>
<dbReference type="Pfam" id="PF07690">
    <property type="entry name" value="MFS_1"/>
    <property type="match status" value="1"/>
</dbReference>
<feature type="compositionally biased region" description="Basic and acidic residues" evidence="6">
    <location>
        <begin position="38"/>
        <end position="52"/>
    </location>
</feature>
<feature type="transmembrane region" description="Helical" evidence="7">
    <location>
        <begin position="208"/>
        <end position="232"/>
    </location>
</feature>
<feature type="transmembrane region" description="Helical" evidence="7">
    <location>
        <begin position="450"/>
        <end position="469"/>
    </location>
</feature>
<feature type="transmembrane region" description="Helical" evidence="7">
    <location>
        <begin position="175"/>
        <end position="196"/>
    </location>
</feature>
<organism evidence="9 10">
    <name type="scientific">Fusarium gaditjirri</name>
    <dbReference type="NCBI Taxonomy" id="282569"/>
    <lineage>
        <taxon>Eukaryota</taxon>
        <taxon>Fungi</taxon>
        <taxon>Dikarya</taxon>
        <taxon>Ascomycota</taxon>
        <taxon>Pezizomycotina</taxon>
        <taxon>Sordariomycetes</taxon>
        <taxon>Hypocreomycetidae</taxon>
        <taxon>Hypocreales</taxon>
        <taxon>Nectriaceae</taxon>
        <taxon>Fusarium</taxon>
        <taxon>Fusarium nisikadoi species complex</taxon>
    </lineage>
</organism>
<dbReference type="PANTHER" id="PTHR23502">
    <property type="entry name" value="MAJOR FACILITATOR SUPERFAMILY"/>
    <property type="match status" value="1"/>
</dbReference>
<keyword evidence="2 7" id="KW-0812">Transmembrane</keyword>
<gene>
    <name evidence="9" type="ORF">FGADI_2506</name>
</gene>
<evidence type="ECO:0000313" key="9">
    <source>
        <dbReference type="EMBL" id="KAF4958340.1"/>
    </source>
</evidence>
<evidence type="ECO:0000256" key="3">
    <source>
        <dbReference type="ARBA" id="ARBA00022989"/>
    </source>
</evidence>
<evidence type="ECO:0000256" key="5">
    <source>
        <dbReference type="ARBA" id="ARBA00023180"/>
    </source>
</evidence>
<evidence type="ECO:0000256" key="6">
    <source>
        <dbReference type="SAM" id="MobiDB-lite"/>
    </source>
</evidence>
<proteinExistence type="predicted"/>
<reference evidence="9" key="2">
    <citation type="submission" date="2020-05" db="EMBL/GenBank/DDBJ databases">
        <authorList>
            <person name="Kim H.-S."/>
            <person name="Proctor R.H."/>
            <person name="Brown D.W."/>
        </authorList>
    </citation>
    <scope>NUCLEOTIDE SEQUENCE</scope>
    <source>
        <strain evidence="9">NRRL 45417</strain>
    </source>
</reference>
<feature type="transmembrane region" description="Helical" evidence="7">
    <location>
        <begin position="390"/>
        <end position="414"/>
    </location>
</feature>
<keyword evidence="3 7" id="KW-1133">Transmembrane helix</keyword>
<sequence length="525" mass="57154">MDYMHATRDTATHDMAPNMTTFEPSPNMSTFDTASHTENMDGRHTPDDEHAPCIRANAGSGGHNLSPTDPDSPMSWSFLKKTYVSACSFLFVFVIMYGTTTYTAAIGAIPEAFGVSQRVAVLGFTLPFFGVFFAPIYTPHLSERYGRRPIYFTSFPLFCLCVVVIGLATNISTLLAFRFLAGLFGGPCVVLIEGTFADVWSADKTVTYYSFLTLASYLGAAAGPIIGGFVFAAKGPAWLSWVTLIFATAALAFGSFMPETYGREILRTRIRYNKSGIRLPCAQSGVTLSEMTHITVLTPVKMLFAEPLVVLISLYLGLNFAVVFQWFVSVPAALGATYGFGVRQSGLAFVSAIVGVILALLTSSLIEALLSSRAKQNMEHIEKRLVPAMFGAFLVAGSLFWVAFTATPSIHYLAPISGTAVYVWGNAMVLISFISYLFDAYPPAGTLSALTTAACFRLACAGIVPIFILDMLTNLGGAWTFSLFGIISGVMTSFPFVLYWFGPHWRSKSRYSARWTAIPEMHTME</sequence>
<dbReference type="Proteomes" id="UP000604273">
    <property type="component" value="Unassembled WGS sequence"/>
</dbReference>
<accession>A0A8H4X1Z2</accession>
<dbReference type="PANTHER" id="PTHR23502:SF38">
    <property type="entry name" value="POLYAMINE TRANSPORTER 4"/>
    <property type="match status" value="1"/>
</dbReference>
<feature type="compositionally biased region" description="Basic and acidic residues" evidence="6">
    <location>
        <begin position="1"/>
        <end position="12"/>
    </location>
</feature>
<dbReference type="InterPro" id="IPR036259">
    <property type="entry name" value="MFS_trans_sf"/>
</dbReference>
<feature type="transmembrane region" description="Helical" evidence="7">
    <location>
        <begin position="238"/>
        <end position="257"/>
    </location>
</feature>
<feature type="transmembrane region" description="Helical" evidence="7">
    <location>
        <begin position="420"/>
        <end position="438"/>
    </location>
</feature>
<feature type="transmembrane region" description="Helical" evidence="7">
    <location>
        <begin position="150"/>
        <end position="169"/>
    </location>
</feature>
<evidence type="ECO:0000313" key="10">
    <source>
        <dbReference type="Proteomes" id="UP000604273"/>
    </source>
</evidence>
<keyword evidence="5" id="KW-0325">Glycoprotein</keyword>
<comment type="caution">
    <text evidence="9">The sequence shown here is derived from an EMBL/GenBank/DDBJ whole genome shotgun (WGS) entry which is preliminary data.</text>
</comment>
<protein>
    <recommendedName>
        <fullName evidence="8">Major facilitator superfamily (MFS) profile domain-containing protein</fullName>
    </recommendedName>
</protein>
<evidence type="ECO:0000256" key="4">
    <source>
        <dbReference type="ARBA" id="ARBA00023136"/>
    </source>
</evidence>
<dbReference type="GO" id="GO:0005886">
    <property type="term" value="C:plasma membrane"/>
    <property type="evidence" value="ECO:0007669"/>
    <property type="project" value="TreeGrafter"/>
</dbReference>
<name>A0A8H4X1Z2_9HYPO</name>
<feature type="transmembrane region" description="Helical" evidence="7">
    <location>
        <begin position="83"/>
        <end position="107"/>
    </location>
</feature>
<evidence type="ECO:0000256" key="2">
    <source>
        <dbReference type="ARBA" id="ARBA00022692"/>
    </source>
</evidence>